<reference evidence="12" key="1">
    <citation type="submission" date="2023-08" db="EMBL/GenBank/DDBJ databases">
        <title>A de novo genome assembly of Solanum verrucosum Schlechtendal, a Mexican diploid species geographically isolated from the other diploid A-genome species in potato relatives.</title>
        <authorList>
            <person name="Hosaka K."/>
        </authorList>
    </citation>
    <scope>NUCLEOTIDE SEQUENCE</scope>
    <source>
        <tissue evidence="12">Young leaves</tissue>
    </source>
</reference>
<evidence type="ECO:0000256" key="1">
    <source>
        <dbReference type="ARBA" id="ARBA00000189"/>
    </source>
</evidence>
<protein>
    <recommendedName>
        <fullName evidence="3">peroxidase</fullName>
        <ecNumber evidence="3">1.11.1.7</ecNumber>
    </recommendedName>
</protein>
<dbReference type="InterPro" id="IPR000823">
    <property type="entry name" value="Peroxidase_pln"/>
</dbReference>
<comment type="cofactor">
    <cofactor evidence="9">
        <name>Ca(2+)</name>
        <dbReference type="ChEBI" id="CHEBI:29108"/>
    </cofactor>
    <text evidence="9">Binds 2 calcium ions per subunit.</text>
</comment>
<comment type="similarity">
    <text evidence="10">Belongs to the peroxidase family.</text>
</comment>
<evidence type="ECO:0000259" key="11">
    <source>
        <dbReference type="PROSITE" id="PS50873"/>
    </source>
</evidence>
<keyword evidence="6 9" id="KW-0479">Metal-binding</keyword>
<evidence type="ECO:0000256" key="6">
    <source>
        <dbReference type="ARBA" id="ARBA00022723"/>
    </source>
</evidence>
<dbReference type="InterPro" id="IPR002016">
    <property type="entry name" value="Haem_peroxidase"/>
</dbReference>
<dbReference type="SUPFAM" id="SSF48113">
    <property type="entry name" value="Heme-dependent peroxidases"/>
    <property type="match status" value="1"/>
</dbReference>
<keyword evidence="13" id="KW-1185">Reference proteome</keyword>
<dbReference type="Gene3D" id="1.10.520.10">
    <property type="match status" value="1"/>
</dbReference>
<evidence type="ECO:0000256" key="10">
    <source>
        <dbReference type="RuleBase" id="RU004241"/>
    </source>
</evidence>
<dbReference type="Pfam" id="PF00141">
    <property type="entry name" value="peroxidase"/>
    <property type="match status" value="1"/>
</dbReference>
<dbReference type="GO" id="GO:0140825">
    <property type="term" value="F:lactoperoxidase activity"/>
    <property type="evidence" value="ECO:0007669"/>
    <property type="project" value="UniProtKB-EC"/>
</dbReference>
<comment type="cofactor">
    <cofactor evidence="2">
        <name>heme b</name>
        <dbReference type="ChEBI" id="CHEBI:60344"/>
    </cofactor>
</comment>
<evidence type="ECO:0000313" key="13">
    <source>
        <dbReference type="Proteomes" id="UP001234989"/>
    </source>
</evidence>
<keyword evidence="5" id="KW-0349">Heme</keyword>
<dbReference type="EMBL" id="CP133617">
    <property type="protein sequence ID" value="WMV32643.1"/>
    <property type="molecule type" value="Genomic_DNA"/>
</dbReference>
<name>A0AAF0R203_SOLVR</name>
<dbReference type="PROSITE" id="PS50873">
    <property type="entry name" value="PEROXIDASE_4"/>
    <property type="match status" value="1"/>
</dbReference>
<evidence type="ECO:0000256" key="3">
    <source>
        <dbReference type="ARBA" id="ARBA00012313"/>
    </source>
</evidence>
<proteinExistence type="inferred from homology"/>
<keyword evidence="9" id="KW-0106">Calcium</keyword>
<feature type="binding site" evidence="9">
    <location>
        <position position="59"/>
    </location>
    <ligand>
        <name>Ca(2+)</name>
        <dbReference type="ChEBI" id="CHEBI:29108"/>
        <label>1</label>
    </ligand>
</feature>
<dbReference type="GO" id="GO:0006979">
    <property type="term" value="P:response to oxidative stress"/>
    <property type="evidence" value="ECO:0007669"/>
    <property type="project" value="InterPro"/>
</dbReference>
<comment type="catalytic activity">
    <reaction evidence="1">
        <text>2 a phenolic donor + H2O2 = 2 a phenolic radical donor + 2 H2O</text>
        <dbReference type="Rhea" id="RHEA:56136"/>
        <dbReference type="ChEBI" id="CHEBI:15377"/>
        <dbReference type="ChEBI" id="CHEBI:16240"/>
        <dbReference type="ChEBI" id="CHEBI:139520"/>
        <dbReference type="ChEBI" id="CHEBI:139521"/>
        <dbReference type="EC" id="1.11.1.7"/>
    </reaction>
</comment>
<dbReference type="GO" id="GO:0020037">
    <property type="term" value="F:heme binding"/>
    <property type="evidence" value="ECO:0007669"/>
    <property type="project" value="InterPro"/>
</dbReference>
<evidence type="ECO:0000313" key="12">
    <source>
        <dbReference type="EMBL" id="WMV32643.1"/>
    </source>
</evidence>
<dbReference type="Proteomes" id="UP001234989">
    <property type="component" value="Chromosome 6"/>
</dbReference>
<accession>A0AAF0R203</accession>
<keyword evidence="7" id="KW-0560">Oxidoreductase</keyword>
<dbReference type="AlphaFoldDB" id="A0AAF0R203"/>
<evidence type="ECO:0000256" key="8">
    <source>
        <dbReference type="ARBA" id="ARBA00023004"/>
    </source>
</evidence>
<gene>
    <name evidence="12" type="ORF">MTR67_026028</name>
</gene>
<evidence type="ECO:0000256" key="2">
    <source>
        <dbReference type="ARBA" id="ARBA00001970"/>
    </source>
</evidence>
<evidence type="ECO:0000256" key="4">
    <source>
        <dbReference type="ARBA" id="ARBA00022559"/>
    </source>
</evidence>
<dbReference type="InterPro" id="IPR010255">
    <property type="entry name" value="Haem_peroxidase_sf"/>
</dbReference>
<organism evidence="12 13">
    <name type="scientific">Solanum verrucosum</name>
    <dbReference type="NCBI Taxonomy" id="315347"/>
    <lineage>
        <taxon>Eukaryota</taxon>
        <taxon>Viridiplantae</taxon>
        <taxon>Streptophyta</taxon>
        <taxon>Embryophyta</taxon>
        <taxon>Tracheophyta</taxon>
        <taxon>Spermatophyta</taxon>
        <taxon>Magnoliopsida</taxon>
        <taxon>eudicotyledons</taxon>
        <taxon>Gunneridae</taxon>
        <taxon>Pentapetalae</taxon>
        <taxon>asterids</taxon>
        <taxon>lamiids</taxon>
        <taxon>Solanales</taxon>
        <taxon>Solanaceae</taxon>
        <taxon>Solanoideae</taxon>
        <taxon>Solaneae</taxon>
        <taxon>Solanum</taxon>
    </lineage>
</organism>
<dbReference type="EC" id="1.11.1.7" evidence="3"/>
<dbReference type="PANTHER" id="PTHR31235">
    <property type="entry name" value="PEROXIDASE 25-RELATED"/>
    <property type="match status" value="1"/>
</dbReference>
<dbReference type="GO" id="GO:0046872">
    <property type="term" value="F:metal ion binding"/>
    <property type="evidence" value="ECO:0007669"/>
    <property type="project" value="UniProtKB-KW"/>
</dbReference>
<evidence type="ECO:0000256" key="9">
    <source>
        <dbReference type="PIRSR" id="PIRSR600823-3"/>
    </source>
</evidence>
<evidence type="ECO:0000256" key="5">
    <source>
        <dbReference type="ARBA" id="ARBA00022617"/>
    </source>
</evidence>
<sequence length="120" mass="13836">MVSRKEGSEILVEIEVLTKRYLEARPERTWRRRSESEIGLPIDIKATMELRVVIDMFFEKQDNPNLALRGFSFIDDVKRLVEAKCPGVVSCASIIVLVARDALVVTISEKLNRTTYFYLE</sequence>
<keyword evidence="4" id="KW-0575">Peroxidase</keyword>
<evidence type="ECO:0000256" key="7">
    <source>
        <dbReference type="ARBA" id="ARBA00023002"/>
    </source>
</evidence>
<keyword evidence="8" id="KW-0408">Iron</keyword>
<feature type="domain" description="Plant heme peroxidase family profile" evidence="11">
    <location>
        <begin position="59"/>
        <end position="120"/>
    </location>
</feature>